<gene>
    <name evidence="4" type="ORF">A3A21_01990</name>
</gene>
<dbReference type="STRING" id="1798471.A3A21_01990"/>
<evidence type="ECO:0000256" key="3">
    <source>
        <dbReference type="ARBA" id="ARBA00022884"/>
    </source>
</evidence>
<dbReference type="EMBL" id="MFKK01000004">
    <property type="protein sequence ID" value="OGG42137.1"/>
    <property type="molecule type" value="Genomic_DNA"/>
</dbReference>
<dbReference type="PANTHER" id="PTHR17224">
    <property type="entry name" value="PEPTIDYL-TRNA HYDROLASE"/>
    <property type="match status" value="1"/>
</dbReference>
<dbReference type="Proteomes" id="UP000176996">
    <property type="component" value="Unassembled WGS sequence"/>
</dbReference>
<name>A0A1F6C049_9BACT</name>
<reference evidence="4 5" key="1">
    <citation type="journal article" date="2016" name="Nat. Commun.">
        <title>Thousands of microbial genomes shed light on interconnected biogeochemical processes in an aquifer system.</title>
        <authorList>
            <person name="Anantharaman K."/>
            <person name="Brown C.T."/>
            <person name="Hug L.A."/>
            <person name="Sharon I."/>
            <person name="Castelle C.J."/>
            <person name="Probst A.J."/>
            <person name="Thomas B.C."/>
            <person name="Singh A."/>
            <person name="Wilkins M.J."/>
            <person name="Karaoz U."/>
            <person name="Brodie E.L."/>
            <person name="Williams K.H."/>
            <person name="Hubbard S.S."/>
            <person name="Banfield J.F."/>
        </authorList>
    </citation>
    <scope>NUCLEOTIDE SEQUENCE [LARGE SCALE GENOMIC DNA]</scope>
</reference>
<evidence type="ECO:0000256" key="2">
    <source>
        <dbReference type="ARBA" id="ARBA00022801"/>
    </source>
</evidence>
<evidence type="ECO:0000313" key="4">
    <source>
        <dbReference type="EMBL" id="OGG42137.1"/>
    </source>
</evidence>
<proteinExistence type="predicted"/>
<accession>A0A1F6C049</accession>
<dbReference type="GO" id="GO:0004045">
    <property type="term" value="F:peptidyl-tRNA hydrolase activity"/>
    <property type="evidence" value="ECO:0007669"/>
    <property type="project" value="InterPro"/>
</dbReference>
<dbReference type="GO" id="GO:0000049">
    <property type="term" value="F:tRNA binding"/>
    <property type="evidence" value="ECO:0007669"/>
    <property type="project" value="UniProtKB-KW"/>
</dbReference>
<evidence type="ECO:0000256" key="1">
    <source>
        <dbReference type="ARBA" id="ARBA00022555"/>
    </source>
</evidence>
<dbReference type="Gene3D" id="3.40.50.1470">
    <property type="entry name" value="Peptidyl-tRNA hydrolase"/>
    <property type="match status" value="1"/>
</dbReference>
<dbReference type="PANTHER" id="PTHR17224:SF1">
    <property type="entry name" value="PEPTIDYL-TRNA HYDROLASE"/>
    <property type="match status" value="1"/>
</dbReference>
<keyword evidence="1" id="KW-0820">tRNA-binding</keyword>
<dbReference type="InterPro" id="IPR001328">
    <property type="entry name" value="Pept_tRNA_hydro"/>
</dbReference>
<dbReference type="AlphaFoldDB" id="A0A1F6C049"/>
<evidence type="ECO:0000313" key="5">
    <source>
        <dbReference type="Proteomes" id="UP000176996"/>
    </source>
</evidence>
<comment type="caution">
    <text evidence="4">The sequence shown here is derived from an EMBL/GenBank/DDBJ whole genome shotgun (WGS) entry which is preliminary data.</text>
</comment>
<dbReference type="InterPro" id="IPR036416">
    <property type="entry name" value="Pept_tRNA_hydro_sf"/>
</dbReference>
<dbReference type="SUPFAM" id="SSF53178">
    <property type="entry name" value="Peptidyl-tRNA hydrolase-like"/>
    <property type="match status" value="1"/>
</dbReference>
<keyword evidence="2" id="KW-0378">Hydrolase</keyword>
<protein>
    <recommendedName>
        <fullName evidence="6">Aminoacyl-tRNA hydrolase</fullName>
    </recommendedName>
</protein>
<dbReference type="Pfam" id="PF01195">
    <property type="entry name" value="Pept_tRNA_hydro"/>
    <property type="match status" value="1"/>
</dbReference>
<organism evidence="4 5">
    <name type="scientific">Candidatus Jorgensenbacteria bacterium RIFCSPLOWO2_01_FULL_45_25b</name>
    <dbReference type="NCBI Taxonomy" id="1798471"/>
    <lineage>
        <taxon>Bacteria</taxon>
        <taxon>Candidatus Joergenseniibacteriota</taxon>
    </lineage>
</organism>
<sequence length="184" mass="20932">MDKKFKVGDIRFVMGLGNPGPEYQHTYHNAGLLFLQYLLQQSNLSSFRRRSGLYSRIILSPSGVSFIFPTTYMNQSGRAVSEIVAEEQTEHFLLVHDDSDLPLGEYQFAFGKRSAGHRGVTSVISAFHTSNFSRLRIGIRDKEARVRKKAEEIVLQLISSHKLLELEAVFQTIIQEHELFSLLS</sequence>
<dbReference type="NCBIfam" id="TIGR00447">
    <property type="entry name" value="pth"/>
    <property type="match status" value="1"/>
</dbReference>
<keyword evidence="3" id="KW-0694">RNA-binding</keyword>
<evidence type="ECO:0008006" key="6">
    <source>
        <dbReference type="Google" id="ProtNLM"/>
    </source>
</evidence>